<name>A0A839UJE0_9GAMM</name>
<evidence type="ECO:0000313" key="1">
    <source>
        <dbReference type="EMBL" id="MBB3168224.1"/>
    </source>
</evidence>
<accession>A0A839UJE0</accession>
<dbReference type="AlphaFoldDB" id="A0A839UJE0"/>
<dbReference type="Proteomes" id="UP000559987">
    <property type="component" value="Unassembled WGS sequence"/>
</dbReference>
<proteinExistence type="predicted"/>
<organism evidence="1 2">
    <name type="scientific">Simiduia aestuariiviva</name>
    <dbReference type="NCBI Taxonomy" id="1510459"/>
    <lineage>
        <taxon>Bacteria</taxon>
        <taxon>Pseudomonadati</taxon>
        <taxon>Pseudomonadota</taxon>
        <taxon>Gammaproteobacteria</taxon>
        <taxon>Cellvibrionales</taxon>
        <taxon>Cellvibrionaceae</taxon>
        <taxon>Simiduia</taxon>
    </lineage>
</organism>
<gene>
    <name evidence="1" type="ORF">FHS30_001408</name>
</gene>
<reference evidence="1 2" key="1">
    <citation type="submission" date="2020-08" db="EMBL/GenBank/DDBJ databases">
        <title>Genomic Encyclopedia of Type Strains, Phase III (KMG-III): the genomes of soil and plant-associated and newly described type strains.</title>
        <authorList>
            <person name="Whitman W."/>
        </authorList>
    </citation>
    <scope>NUCLEOTIDE SEQUENCE [LARGE SCALE GENOMIC DNA]</scope>
    <source>
        <strain evidence="1 2">CECT 8571</strain>
    </source>
</reference>
<evidence type="ECO:0000313" key="2">
    <source>
        <dbReference type="Proteomes" id="UP000559987"/>
    </source>
</evidence>
<sequence length="41" mass="4311">MDAHVPQCAGIYRLEQAGAQPPFFIASPLAAMVGVLENVVV</sequence>
<dbReference type="EMBL" id="JACHXZ010000002">
    <property type="protein sequence ID" value="MBB3168224.1"/>
    <property type="molecule type" value="Genomic_DNA"/>
</dbReference>
<protein>
    <submittedName>
        <fullName evidence="1">Uncharacterized protein</fullName>
    </submittedName>
</protein>
<keyword evidence="2" id="KW-1185">Reference proteome</keyword>
<comment type="caution">
    <text evidence="1">The sequence shown here is derived from an EMBL/GenBank/DDBJ whole genome shotgun (WGS) entry which is preliminary data.</text>
</comment>